<keyword evidence="1" id="KW-0479">Metal-binding</keyword>
<reference evidence="6" key="1">
    <citation type="submission" date="2021-08" db="EMBL/GenBank/DDBJ databases">
        <title>WGS assembly of Ceratopteris richardii.</title>
        <authorList>
            <person name="Marchant D.B."/>
            <person name="Chen G."/>
            <person name="Jenkins J."/>
            <person name="Shu S."/>
            <person name="Leebens-Mack J."/>
            <person name="Grimwood J."/>
            <person name="Schmutz J."/>
            <person name="Soltis P."/>
            <person name="Soltis D."/>
            <person name="Chen Z.-H."/>
        </authorList>
    </citation>
    <scope>NUCLEOTIDE SEQUENCE</scope>
    <source>
        <strain evidence="6">Whitten #5841</strain>
        <tissue evidence="6">Leaf</tissue>
    </source>
</reference>
<dbReference type="SUPFAM" id="SSF57850">
    <property type="entry name" value="RING/U-box"/>
    <property type="match status" value="1"/>
</dbReference>
<dbReference type="PANTHER" id="PTHR45969:SF81">
    <property type="entry name" value="OS08G0157400 PROTEIN"/>
    <property type="match status" value="1"/>
</dbReference>
<keyword evidence="7" id="KW-1185">Reference proteome</keyword>
<feature type="domain" description="RING-type" evidence="5">
    <location>
        <begin position="125"/>
        <end position="168"/>
    </location>
</feature>
<evidence type="ECO:0000256" key="1">
    <source>
        <dbReference type="ARBA" id="ARBA00022723"/>
    </source>
</evidence>
<evidence type="ECO:0000313" key="7">
    <source>
        <dbReference type="Proteomes" id="UP000825935"/>
    </source>
</evidence>
<dbReference type="Gene3D" id="3.30.40.10">
    <property type="entry name" value="Zinc/RING finger domain, C3HC4 (zinc finger)"/>
    <property type="match status" value="1"/>
</dbReference>
<dbReference type="InterPro" id="IPR013083">
    <property type="entry name" value="Znf_RING/FYVE/PHD"/>
</dbReference>
<evidence type="ECO:0000259" key="5">
    <source>
        <dbReference type="PROSITE" id="PS50089"/>
    </source>
</evidence>
<organism evidence="6 7">
    <name type="scientific">Ceratopteris richardii</name>
    <name type="common">Triangle waterfern</name>
    <dbReference type="NCBI Taxonomy" id="49495"/>
    <lineage>
        <taxon>Eukaryota</taxon>
        <taxon>Viridiplantae</taxon>
        <taxon>Streptophyta</taxon>
        <taxon>Embryophyta</taxon>
        <taxon>Tracheophyta</taxon>
        <taxon>Polypodiopsida</taxon>
        <taxon>Polypodiidae</taxon>
        <taxon>Polypodiales</taxon>
        <taxon>Pteridineae</taxon>
        <taxon>Pteridaceae</taxon>
        <taxon>Parkerioideae</taxon>
        <taxon>Ceratopteris</taxon>
    </lineage>
</organism>
<dbReference type="EMBL" id="CM035441">
    <property type="protein sequence ID" value="KAH7281493.1"/>
    <property type="molecule type" value="Genomic_DNA"/>
</dbReference>
<gene>
    <name evidence="6" type="ORF">KP509_36G050500</name>
</gene>
<proteinExistence type="predicted"/>
<evidence type="ECO:0000313" key="6">
    <source>
        <dbReference type="EMBL" id="KAH7281493.1"/>
    </source>
</evidence>
<dbReference type="SMART" id="SM00184">
    <property type="entry name" value="RING"/>
    <property type="match status" value="1"/>
</dbReference>
<dbReference type="Pfam" id="PF13639">
    <property type="entry name" value="zf-RING_2"/>
    <property type="match status" value="1"/>
</dbReference>
<evidence type="ECO:0000256" key="4">
    <source>
        <dbReference type="PROSITE-ProRule" id="PRU00175"/>
    </source>
</evidence>
<evidence type="ECO:0000256" key="3">
    <source>
        <dbReference type="ARBA" id="ARBA00022833"/>
    </source>
</evidence>
<dbReference type="GO" id="GO:0061630">
    <property type="term" value="F:ubiquitin protein ligase activity"/>
    <property type="evidence" value="ECO:0007669"/>
    <property type="project" value="TreeGrafter"/>
</dbReference>
<evidence type="ECO:0000256" key="2">
    <source>
        <dbReference type="ARBA" id="ARBA00022771"/>
    </source>
</evidence>
<dbReference type="PANTHER" id="PTHR45969">
    <property type="entry name" value="RING ZINC FINGER PROTEIN-RELATED"/>
    <property type="match status" value="1"/>
</dbReference>
<dbReference type="GO" id="GO:0016567">
    <property type="term" value="P:protein ubiquitination"/>
    <property type="evidence" value="ECO:0007669"/>
    <property type="project" value="TreeGrafter"/>
</dbReference>
<dbReference type="InterPro" id="IPR001841">
    <property type="entry name" value="Znf_RING"/>
</dbReference>
<keyword evidence="2 4" id="KW-0863">Zinc-finger</keyword>
<dbReference type="PROSITE" id="PS50089">
    <property type="entry name" value="ZF_RING_2"/>
    <property type="match status" value="1"/>
</dbReference>
<sequence>MGFILPCATRLAIIISILIVALREVCFHVLDMFGLCKESCCSINSTIDVSEDLLTVSNMDNFQYPYFAMDVAAGCDVSATPGLRDSLVTMLYEDAVEYARKMNALCQRGNRSHQEDGGREGAVDCAVCLCEFERGQELRITPNCCHVFHRDCIHRWLDQEQRTCPLCRTSIVRIQTSANVQDDTVSPSL</sequence>
<dbReference type="Proteomes" id="UP000825935">
    <property type="component" value="Chromosome 36"/>
</dbReference>
<comment type="caution">
    <text evidence="6">The sequence shown here is derived from an EMBL/GenBank/DDBJ whole genome shotgun (WGS) entry which is preliminary data.</text>
</comment>
<accession>A0A8T2QDE7</accession>
<name>A0A8T2QDE7_CERRI</name>
<protein>
    <recommendedName>
        <fullName evidence="5">RING-type domain-containing protein</fullName>
    </recommendedName>
</protein>
<dbReference type="AlphaFoldDB" id="A0A8T2QDE7"/>
<dbReference type="OrthoDB" id="8062037at2759"/>
<keyword evidence="3" id="KW-0862">Zinc</keyword>
<dbReference type="GO" id="GO:0008270">
    <property type="term" value="F:zinc ion binding"/>
    <property type="evidence" value="ECO:0007669"/>
    <property type="project" value="UniProtKB-KW"/>
</dbReference>